<dbReference type="EMBL" id="JAIQCV010000012">
    <property type="protein sequence ID" value="KAH1037913.1"/>
    <property type="molecule type" value="Genomic_DNA"/>
</dbReference>
<dbReference type="Proteomes" id="UP000828251">
    <property type="component" value="Unassembled WGS sequence"/>
</dbReference>
<evidence type="ECO:0000313" key="2">
    <source>
        <dbReference type="Proteomes" id="UP000828251"/>
    </source>
</evidence>
<keyword evidence="2" id="KW-1185">Reference proteome</keyword>
<organism evidence="1 2">
    <name type="scientific">Gossypium stocksii</name>
    <dbReference type="NCBI Taxonomy" id="47602"/>
    <lineage>
        <taxon>Eukaryota</taxon>
        <taxon>Viridiplantae</taxon>
        <taxon>Streptophyta</taxon>
        <taxon>Embryophyta</taxon>
        <taxon>Tracheophyta</taxon>
        <taxon>Spermatophyta</taxon>
        <taxon>Magnoliopsida</taxon>
        <taxon>eudicotyledons</taxon>
        <taxon>Gunneridae</taxon>
        <taxon>Pentapetalae</taxon>
        <taxon>rosids</taxon>
        <taxon>malvids</taxon>
        <taxon>Malvales</taxon>
        <taxon>Malvaceae</taxon>
        <taxon>Malvoideae</taxon>
        <taxon>Gossypium</taxon>
    </lineage>
</organism>
<accession>A0A9D3UCN5</accession>
<protein>
    <submittedName>
        <fullName evidence="1">Uncharacterized protein</fullName>
    </submittedName>
</protein>
<reference evidence="1 2" key="1">
    <citation type="journal article" date="2021" name="Plant Biotechnol. J.">
        <title>Multi-omics assisted identification of the key and species-specific regulatory components of drought-tolerant mechanisms in Gossypium stocksii.</title>
        <authorList>
            <person name="Yu D."/>
            <person name="Ke L."/>
            <person name="Zhang D."/>
            <person name="Wu Y."/>
            <person name="Sun Y."/>
            <person name="Mei J."/>
            <person name="Sun J."/>
            <person name="Sun Y."/>
        </authorList>
    </citation>
    <scope>NUCLEOTIDE SEQUENCE [LARGE SCALE GENOMIC DNA]</scope>
    <source>
        <strain evidence="2">cv. E1</strain>
        <tissue evidence="1">Leaf</tissue>
    </source>
</reference>
<gene>
    <name evidence="1" type="ORF">J1N35_039656</name>
</gene>
<sequence length="126" mass="14915">MRKIFEAKTIEFRWNLSQSQQLFKKVIPSYVLHSYTKKKQFQLESEEEIFVQTFDYGAWRIISKGPLEIPNEEERWDENDNQCSIQFQGYAHTPLCYELLEGRQCYSSLITCSSCYCILGDNQSCD</sequence>
<dbReference type="AlphaFoldDB" id="A0A9D3UCN5"/>
<comment type="caution">
    <text evidence="1">The sequence shown here is derived from an EMBL/GenBank/DDBJ whole genome shotgun (WGS) entry which is preliminary data.</text>
</comment>
<name>A0A9D3UCN5_9ROSI</name>
<evidence type="ECO:0000313" key="1">
    <source>
        <dbReference type="EMBL" id="KAH1037913.1"/>
    </source>
</evidence>
<proteinExistence type="predicted"/>